<dbReference type="InterPro" id="IPR041679">
    <property type="entry name" value="DNA2/NAM7-like_C"/>
</dbReference>
<name>A0A2H3CXV0_ARMGA</name>
<accession>A0A2H3CXV0</accession>
<dbReference type="Pfam" id="PF13087">
    <property type="entry name" value="AAA_12"/>
    <property type="match status" value="1"/>
</dbReference>
<dbReference type="FunCoup" id="A0A2H3CXV0">
    <property type="interactions" value="1032"/>
</dbReference>
<evidence type="ECO:0000256" key="9">
    <source>
        <dbReference type="ARBA" id="ARBA00022884"/>
    </source>
</evidence>
<evidence type="ECO:0000259" key="14">
    <source>
        <dbReference type="Pfam" id="PF21634"/>
    </source>
</evidence>
<dbReference type="STRING" id="47427.A0A2H3CXV0"/>
<keyword evidence="8" id="KW-0067">ATP-binding</keyword>
<reference evidence="16" key="1">
    <citation type="journal article" date="2017" name="Nat. Ecol. Evol.">
        <title>Genome expansion and lineage-specific genetic innovations in the forest pathogenic fungi Armillaria.</title>
        <authorList>
            <person name="Sipos G."/>
            <person name="Prasanna A.N."/>
            <person name="Walter M.C."/>
            <person name="O'Connor E."/>
            <person name="Balint B."/>
            <person name="Krizsan K."/>
            <person name="Kiss B."/>
            <person name="Hess J."/>
            <person name="Varga T."/>
            <person name="Slot J."/>
            <person name="Riley R."/>
            <person name="Boka B."/>
            <person name="Rigling D."/>
            <person name="Barry K."/>
            <person name="Lee J."/>
            <person name="Mihaltcheva S."/>
            <person name="LaButti K."/>
            <person name="Lipzen A."/>
            <person name="Waldron R."/>
            <person name="Moloney N.M."/>
            <person name="Sperisen C."/>
            <person name="Kredics L."/>
            <person name="Vagvoelgyi C."/>
            <person name="Patrignani A."/>
            <person name="Fitzpatrick D."/>
            <person name="Nagy I."/>
            <person name="Doyle S."/>
            <person name="Anderson J.B."/>
            <person name="Grigoriev I.V."/>
            <person name="Gueldener U."/>
            <person name="Muensterkoetter M."/>
            <person name="Nagy L.G."/>
        </authorList>
    </citation>
    <scope>NUCLEOTIDE SEQUENCE [LARGE SCALE GENOMIC DNA]</scope>
    <source>
        <strain evidence="16">Ar21-2</strain>
    </source>
</reference>
<evidence type="ECO:0000313" key="16">
    <source>
        <dbReference type="Proteomes" id="UP000217790"/>
    </source>
</evidence>
<dbReference type="GO" id="GO:0016787">
    <property type="term" value="F:hydrolase activity"/>
    <property type="evidence" value="ECO:0007669"/>
    <property type="project" value="UniProtKB-KW"/>
</dbReference>
<evidence type="ECO:0000256" key="7">
    <source>
        <dbReference type="ARBA" id="ARBA00022806"/>
    </source>
</evidence>
<keyword evidence="9" id="KW-0694">RNA-binding</keyword>
<dbReference type="CDD" id="cd18808">
    <property type="entry name" value="SF1_C_Upf1"/>
    <property type="match status" value="1"/>
</dbReference>
<feature type="domain" description="DNA2/NAM7 helicase-like C-terminal" evidence="13">
    <location>
        <begin position="699"/>
        <end position="907"/>
    </location>
</feature>
<dbReference type="FunFam" id="3.40.50.300:FF:000608">
    <property type="entry name" value="Mov10 RISC complex RNA helicase"/>
    <property type="match status" value="1"/>
</dbReference>
<dbReference type="Gene3D" id="3.40.50.300">
    <property type="entry name" value="P-loop containing nucleotide triphosphate hydrolases"/>
    <property type="match status" value="2"/>
</dbReference>
<dbReference type="InterPro" id="IPR027417">
    <property type="entry name" value="P-loop_NTPase"/>
</dbReference>
<evidence type="ECO:0000256" key="2">
    <source>
        <dbReference type="ARBA" id="ARBA00005601"/>
    </source>
</evidence>
<dbReference type="InterPro" id="IPR047187">
    <property type="entry name" value="SF1_C_Upf1"/>
</dbReference>
<proteinExistence type="inferred from homology"/>
<keyword evidence="16" id="KW-1185">Reference proteome</keyword>
<evidence type="ECO:0000256" key="4">
    <source>
        <dbReference type="ARBA" id="ARBA00022490"/>
    </source>
</evidence>
<dbReference type="PANTHER" id="PTHR45418">
    <property type="entry name" value="CANCER/TESTIS ANTIGEN 55"/>
    <property type="match status" value="1"/>
</dbReference>
<keyword evidence="6 15" id="KW-0378">Hydrolase</keyword>
<organism evidence="15 16">
    <name type="scientific">Armillaria gallica</name>
    <name type="common">Bulbous honey fungus</name>
    <name type="synonym">Armillaria bulbosa</name>
    <dbReference type="NCBI Taxonomy" id="47427"/>
    <lineage>
        <taxon>Eukaryota</taxon>
        <taxon>Fungi</taxon>
        <taxon>Dikarya</taxon>
        <taxon>Basidiomycota</taxon>
        <taxon>Agaricomycotina</taxon>
        <taxon>Agaricomycetes</taxon>
        <taxon>Agaricomycetidae</taxon>
        <taxon>Agaricales</taxon>
        <taxon>Marasmiineae</taxon>
        <taxon>Physalacriaceae</taxon>
        <taxon>Armillaria</taxon>
    </lineage>
</organism>
<dbReference type="OrthoDB" id="6513042at2759"/>
<feature type="domain" description="Helicase MOV-10-like beta-barrel" evidence="14">
    <location>
        <begin position="379"/>
        <end position="449"/>
    </location>
</feature>
<comment type="subcellular location">
    <subcellularLocation>
        <location evidence="1">Cytoplasm</location>
        <location evidence="1">Cytoplasmic ribonucleoprotein granule</location>
    </subcellularLocation>
</comment>
<evidence type="ECO:0000259" key="13">
    <source>
        <dbReference type="Pfam" id="PF13087"/>
    </source>
</evidence>
<sequence length="985" mass="109896">MAAPICEQQLSTGQCRDPTCRANHNISTCDLCRLVFPSTDAYTLHLSDNEHKNVLQEQGRNWFFCYLCDSHHSGRVAFDTHIKSLLHIRRAKEAGVAPNIPAQQSEIVPGHRLCTFCNLQISAQTWSHHVGTAKHKSKEQFASFSVVLEQAERDKHGVTVTGDLDFKVVKIASASEGVKISARIETSVPSADIKLVKTQLASLRGMTGKMRPTPFSVTVNKVALKARSPITLTITAKQAHAGRADDRLDLVFEDLSLRTQFLIARPIHLIVGSKADYKALKAKSAYVPKERTTRHPELNIVEGVRPPALTVIPYSITLPFADIPKPLLDTISSGTVSEIKKKLKDLFLPHNLDTGSYGRFFQLLLWVEEHKQSYDLHGYDIKNATVTRRSQYYDLCVPGLAEKRPSVLIGDNILVRKKDAPEGHWFSGGVHGVLLETVGLRFSPKFQVSPSDRLHVRFKLNRIPLRRQHQALETAFAPGRLLFPLTTHILQPSPAIPWTAINQLIDTNTRQRQAVNCIIRRQPGTVPFVIFGPPGTGKTVTVVEAILQILRSNPNARILACAPSNSASDLIALRLKALLGSDKLFRFYAPSRPKIAVPADLQPYTFTKDGHYAIQDCERVKKFQVIVATCVSASVFFNIGVQRGHFTHIFIDEAGQATEPEAMIAVKTVSDNRTSIILSGDPKQLGPVIRSSIARELGLDTSYIERLMQREIYDEVGGHAQSVVKLTQNFRSHSAILKFPNERFYKGDLQPCADPNSVGMFIGSDHLEAKDFPIVFHAMAGRDDREASSPSFFNIDEVSQVKATVEELLGDSRPKLTVDDIGVIAPYHAQVRRLRKSLEKVAPGIQVGSVEEFQGQERTVIIMSTVRSSMDFIEFDLRHTLGFVANPRRFNVAVTRAKALLVIIGDPTVLSLDPLWRSFLNYIHKHGGWRGLQISWDPDADVDETGGYDRAIREAAQEEMNEFTRQMESMTLTGIQDEPWNRNDD</sequence>
<keyword evidence="10" id="KW-0943">RNA-mediated gene silencing</keyword>
<feature type="domain" description="DNA2/NAM7 helicase helicase" evidence="12">
    <location>
        <begin position="507"/>
        <end position="591"/>
    </location>
</feature>
<dbReference type="InterPro" id="IPR026122">
    <property type="entry name" value="MOV-10/SDE3_DEXXQ/H-box"/>
</dbReference>
<dbReference type="GO" id="GO:0005524">
    <property type="term" value="F:ATP binding"/>
    <property type="evidence" value="ECO:0007669"/>
    <property type="project" value="UniProtKB-KW"/>
</dbReference>
<keyword evidence="7" id="KW-0347">Helicase</keyword>
<dbReference type="GO" id="GO:0032574">
    <property type="term" value="F:5'-3' RNA helicase activity"/>
    <property type="evidence" value="ECO:0007669"/>
    <property type="project" value="InterPro"/>
</dbReference>
<dbReference type="Proteomes" id="UP000217790">
    <property type="component" value="Unassembled WGS sequence"/>
</dbReference>
<dbReference type="GO" id="GO:0031047">
    <property type="term" value="P:regulatory ncRNA-mediated gene silencing"/>
    <property type="evidence" value="ECO:0007669"/>
    <property type="project" value="UniProtKB-KW"/>
</dbReference>
<evidence type="ECO:0000256" key="3">
    <source>
        <dbReference type="ARBA" id="ARBA00012552"/>
    </source>
</evidence>
<dbReference type="OMA" id="CYLCDSH"/>
<dbReference type="PANTHER" id="PTHR45418:SF1">
    <property type="entry name" value="CANCER_TESTIS ANTIGEN 55"/>
    <property type="match status" value="1"/>
</dbReference>
<evidence type="ECO:0000256" key="10">
    <source>
        <dbReference type="ARBA" id="ARBA00023158"/>
    </source>
</evidence>
<dbReference type="Pfam" id="PF13086">
    <property type="entry name" value="AAA_11"/>
    <property type="match status" value="2"/>
</dbReference>
<dbReference type="CDD" id="cd18038">
    <property type="entry name" value="DEXXQc_Helz-like"/>
    <property type="match status" value="1"/>
</dbReference>
<evidence type="ECO:0000256" key="8">
    <source>
        <dbReference type="ARBA" id="ARBA00022840"/>
    </source>
</evidence>
<dbReference type="GO" id="GO:0036464">
    <property type="term" value="C:cytoplasmic ribonucleoprotein granule"/>
    <property type="evidence" value="ECO:0007669"/>
    <property type="project" value="UniProtKB-SubCell"/>
</dbReference>
<gene>
    <name evidence="15" type="ORF">ARMGADRAFT_938300</name>
</gene>
<dbReference type="Pfam" id="PF21634">
    <property type="entry name" value="MOV-10_beta-barrel"/>
    <property type="match status" value="1"/>
</dbReference>
<evidence type="ECO:0000313" key="15">
    <source>
        <dbReference type="EMBL" id="PBK87835.1"/>
    </source>
</evidence>
<feature type="domain" description="DNA2/NAM7 helicase helicase" evidence="12">
    <location>
        <begin position="620"/>
        <end position="691"/>
    </location>
</feature>
<evidence type="ECO:0000256" key="5">
    <source>
        <dbReference type="ARBA" id="ARBA00022741"/>
    </source>
</evidence>
<comment type="similarity">
    <text evidence="2">Belongs to the DNA2/NAM7 helicase family. SDE3 subfamily.</text>
</comment>
<dbReference type="EMBL" id="KZ293676">
    <property type="protein sequence ID" value="PBK87835.1"/>
    <property type="molecule type" value="Genomic_DNA"/>
</dbReference>
<dbReference type="InterPro" id="IPR041677">
    <property type="entry name" value="DNA2/NAM7_AAA_11"/>
</dbReference>
<dbReference type="InterPro" id="IPR049080">
    <property type="entry name" value="MOV-10-like_beta-barrel"/>
</dbReference>
<comment type="catalytic activity">
    <reaction evidence="11">
        <text>ATP + H2O = ADP + phosphate + H(+)</text>
        <dbReference type="Rhea" id="RHEA:13065"/>
        <dbReference type="ChEBI" id="CHEBI:15377"/>
        <dbReference type="ChEBI" id="CHEBI:15378"/>
        <dbReference type="ChEBI" id="CHEBI:30616"/>
        <dbReference type="ChEBI" id="CHEBI:43474"/>
        <dbReference type="ChEBI" id="CHEBI:456216"/>
        <dbReference type="EC" id="3.6.4.13"/>
    </reaction>
</comment>
<keyword evidence="5" id="KW-0547">Nucleotide-binding</keyword>
<protein>
    <recommendedName>
        <fullName evidence="3">RNA helicase</fullName>
        <ecNumber evidence="3">3.6.4.13</ecNumber>
    </recommendedName>
</protein>
<evidence type="ECO:0000256" key="11">
    <source>
        <dbReference type="ARBA" id="ARBA00047984"/>
    </source>
</evidence>
<dbReference type="InParanoid" id="A0A2H3CXV0"/>
<evidence type="ECO:0000259" key="12">
    <source>
        <dbReference type="Pfam" id="PF13086"/>
    </source>
</evidence>
<keyword evidence="4" id="KW-0963">Cytoplasm</keyword>
<evidence type="ECO:0000256" key="6">
    <source>
        <dbReference type="ARBA" id="ARBA00022801"/>
    </source>
</evidence>
<dbReference type="AlphaFoldDB" id="A0A2H3CXV0"/>
<dbReference type="GO" id="GO:0003723">
    <property type="term" value="F:RNA binding"/>
    <property type="evidence" value="ECO:0007669"/>
    <property type="project" value="UniProtKB-KW"/>
</dbReference>
<dbReference type="SUPFAM" id="SSF52540">
    <property type="entry name" value="P-loop containing nucleoside triphosphate hydrolases"/>
    <property type="match status" value="1"/>
</dbReference>
<evidence type="ECO:0000256" key="1">
    <source>
        <dbReference type="ARBA" id="ARBA00004331"/>
    </source>
</evidence>
<dbReference type="EC" id="3.6.4.13" evidence="3"/>